<name>A0A8J2JBW0_9HEXA</name>
<accession>A0A8J2JBW0</accession>
<dbReference type="EMBL" id="CAJVCH010045390">
    <property type="protein sequence ID" value="CAG7717388.1"/>
    <property type="molecule type" value="Genomic_DNA"/>
</dbReference>
<keyword evidence="2" id="KW-1185">Reference proteome</keyword>
<protein>
    <submittedName>
        <fullName evidence="1">Uncharacterized protein</fullName>
    </submittedName>
</protein>
<sequence length="51" mass="6086">QIFNRIFDSVKLRSTPENPVTEFNLIVDLDNFKIRYFQSIKAVSFTTEKFK</sequence>
<reference evidence="1" key="1">
    <citation type="submission" date="2021-06" db="EMBL/GenBank/DDBJ databases">
        <authorList>
            <person name="Hodson N. C."/>
            <person name="Mongue J. A."/>
            <person name="Jaron S. K."/>
        </authorList>
    </citation>
    <scope>NUCLEOTIDE SEQUENCE</scope>
</reference>
<organism evidence="1 2">
    <name type="scientific">Allacma fusca</name>
    <dbReference type="NCBI Taxonomy" id="39272"/>
    <lineage>
        <taxon>Eukaryota</taxon>
        <taxon>Metazoa</taxon>
        <taxon>Ecdysozoa</taxon>
        <taxon>Arthropoda</taxon>
        <taxon>Hexapoda</taxon>
        <taxon>Collembola</taxon>
        <taxon>Symphypleona</taxon>
        <taxon>Sminthuridae</taxon>
        <taxon>Allacma</taxon>
    </lineage>
</organism>
<evidence type="ECO:0000313" key="2">
    <source>
        <dbReference type="Proteomes" id="UP000708208"/>
    </source>
</evidence>
<proteinExistence type="predicted"/>
<evidence type="ECO:0000313" key="1">
    <source>
        <dbReference type="EMBL" id="CAG7717388.1"/>
    </source>
</evidence>
<comment type="caution">
    <text evidence="1">The sequence shown here is derived from an EMBL/GenBank/DDBJ whole genome shotgun (WGS) entry which is preliminary data.</text>
</comment>
<feature type="non-terminal residue" evidence="1">
    <location>
        <position position="1"/>
    </location>
</feature>
<feature type="non-terminal residue" evidence="1">
    <location>
        <position position="51"/>
    </location>
</feature>
<dbReference type="AlphaFoldDB" id="A0A8J2JBW0"/>
<gene>
    <name evidence="1" type="ORF">AFUS01_LOCUS6847</name>
</gene>
<dbReference type="Proteomes" id="UP000708208">
    <property type="component" value="Unassembled WGS sequence"/>
</dbReference>
<dbReference type="OrthoDB" id="1434354at2759"/>